<organism evidence="1 2">
    <name type="scientific">Microscilla marina ATCC 23134</name>
    <dbReference type="NCBI Taxonomy" id="313606"/>
    <lineage>
        <taxon>Bacteria</taxon>
        <taxon>Pseudomonadati</taxon>
        <taxon>Bacteroidota</taxon>
        <taxon>Cytophagia</taxon>
        <taxon>Cytophagales</taxon>
        <taxon>Microscillaceae</taxon>
        <taxon>Microscilla</taxon>
    </lineage>
</organism>
<gene>
    <name evidence="1" type="ORF">M23134_05573</name>
</gene>
<dbReference type="EMBL" id="AAWS01000009">
    <property type="protein sequence ID" value="EAY29701.1"/>
    <property type="molecule type" value="Genomic_DNA"/>
</dbReference>
<proteinExistence type="predicted"/>
<evidence type="ECO:0000313" key="2">
    <source>
        <dbReference type="Proteomes" id="UP000004095"/>
    </source>
</evidence>
<protein>
    <submittedName>
        <fullName evidence="1">Uncharacterized protein</fullName>
    </submittedName>
</protein>
<name>A1ZI33_MICM2</name>
<keyword evidence="2" id="KW-1185">Reference proteome</keyword>
<comment type="caution">
    <text evidence="1">The sequence shown here is derived from an EMBL/GenBank/DDBJ whole genome shotgun (WGS) entry which is preliminary data.</text>
</comment>
<dbReference type="AlphaFoldDB" id="A1ZI33"/>
<dbReference type="Proteomes" id="UP000004095">
    <property type="component" value="Unassembled WGS sequence"/>
</dbReference>
<sequence length="37" mass="4483">MLLYLAFLLDYVKARYLGHRICIQENHKEFKLIDTIT</sequence>
<reference evidence="1 2" key="1">
    <citation type="submission" date="2007-01" db="EMBL/GenBank/DDBJ databases">
        <authorList>
            <person name="Haygood M."/>
            <person name="Podell S."/>
            <person name="Anderson C."/>
            <person name="Hopkinson B."/>
            <person name="Roe K."/>
            <person name="Barbeau K."/>
            <person name="Gaasterland T."/>
            <person name="Ferriera S."/>
            <person name="Johnson J."/>
            <person name="Kravitz S."/>
            <person name="Beeson K."/>
            <person name="Sutton G."/>
            <person name="Rogers Y.-H."/>
            <person name="Friedman R."/>
            <person name="Frazier M."/>
            <person name="Venter J.C."/>
        </authorList>
    </citation>
    <scope>NUCLEOTIDE SEQUENCE [LARGE SCALE GENOMIC DNA]</scope>
    <source>
        <strain evidence="1 2">ATCC 23134</strain>
    </source>
</reference>
<evidence type="ECO:0000313" key="1">
    <source>
        <dbReference type="EMBL" id="EAY29701.1"/>
    </source>
</evidence>
<accession>A1ZI33</accession>